<evidence type="ECO:0008006" key="5">
    <source>
        <dbReference type="Google" id="ProtNLM"/>
    </source>
</evidence>
<evidence type="ECO:0000256" key="1">
    <source>
        <dbReference type="SAM" id="MobiDB-lite"/>
    </source>
</evidence>
<feature type="signal peptide" evidence="2">
    <location>
        <begin position="1"/>
        <end position="22"/>
    </location>
</feature>
<dbReference type="PROSITE" id="PS51257">
    <property type="entry name" value="PROKAR_LIPOPROTEIN"/>
    <property type="match status" value="1"/>
</dbReference>
<dbReference type="RefSeq" id="WP_110449453.1">
    <property type="nucleotide sequence ID" value="NZ_CP029479.1"/>
</dbReference>
<accession>A0A2Z3I0E5</accession>
<dbReference type="OrthoDB" id="7626611at2"/>
<gene>
    <name evidence="3" type="ORF">HYN04_03385</name>
</gene>
<sequence>MPKVRRIHSILASLTLSGLVLAACGPEKPLAVAPSKPPEIVLAPRIVDQAGAYRNFIDRASSISPSFSDGEMVSKAVEAGSSIESGQIMQGAIAYGAIVALEDPAFVAGIRAQAVGEAQRAQLAESLAANPYNVLGIRGSGEAASRVALVLAEDGQRLYDAGKAVKQSAYDVQKQAWSKVEVANRTGRLANAKSLSAIFFDSSLSESELRAHAAVRRPAGGPVEAPYSQSVVRSVAVAAMAVLGQAGALRNENINAVMQDPNIASCARMTKLNTNQCLAVSKPYYEDIFCLGQHIMMDSGRCVIKASGQKEPYEPRFIPTVRPNKPTQAAAPARKPAAKKK</sequence>
<evidence type="ECO:0000313" key="4">
    <source>
        <dbReference type="Proteomes" id="UP000247763"/>
    </source>
</evidence>
<feature type="compositionally biased region" description="Low complexity" evidence="1">
    <location>
        <begin position="325"/>
        <end position="335"/>
    </location>
</feature>
<dbReference type="EMBL" id="CP029479">
    <property type="protein sequence ID" value="AWM76884.1"/>
    <property type="molecule type" value="Genomic_DNA"/>
</dbReference>
<reference evidence="4" key="1">
    <citation type="submission" date="2018-05" db="EMBL/GenBank/DDBJ databases">
        <title>Genome sequencing of Phenylobacterium sp. HYN0004.</title>
        <authorList>
            <person name="Yi H."/>
            <person name="Baek C."/>
        </authorList>
    </citation>
    <scope>NUCLEOTIDE SEQUENCE [LARGE SCALE GENOMIC DNA]</scope>
    <source>
        <strain evidence="4">HYN0004</strain>
    </source>
</reference>
<proteinExistence type="predicted"/>
<keyword evidence="2" id="KW-0732">Signal</keyword>
<dbReference type="KEGG" id="phb:HYN04_03385"/>
<dbReference type="Proteomes" id="UP000247763">
    <property type="component" value="Chromosome"/>
</dbReference>
<feature type="region of interest" description="Disordered" evidence="1">
    <location>
        <begin position="314"/>
        <end position="341"/>
    </location>
</feature>
<organism evidence="3 4">
    <name type="scientific">Phenylobacterium parvum</name>
    <dbReference type="NCBI Taxonomy" id="2201350"/>
    <lineage>
        <taxon>Bacteria</taxon>
        <taxon>Pseudomonadati</taxon>
        <taxon>Pseudomonadota</taxon>
        <taxon>Alphaproteobacteria</taxon>
        <taxon>Caulobacterales</taxon>
        <taxon>Caulobacteraceae</taxon>
        <taxon>Phenylobacterium</taxon>
    </lineage>
</organism>
<feature type="chain" id="PRO_5016458350" description="Lipoprotein" evidence="2">
    <location>
        <begin position="23"/>
        <end position="341"/>
    </location>
</feature>
<evidence type="ECO:0000256" key="2">
    <source>
        <dbReference type="SAM" id="SignalP"/>
    </source>
</evidence>
<name>A0A2Z3I0E5_9CAUL</name>
<keyword evidence="4" id="KW-1185">Reference proteome</keyword>
<dbReference type="AlphaFoldDB" id="A0A2Z3I0E5"/>
<protein>
    <recommendedName>
        <fullName evidence="5">Lipoprotein</fullName>
    </recommendedName>
</protein>
<evidence type="ECO:0000313" key="3">
    <source>
        <dbReference type="EMBL" id="AWM76884.1"/>
    </source>
</evidence>